<dbReference type="InterPro" id="IPR044730">
    <property type="entry name" value="RNase_H-like_dom_plant"/>
</dbReference>
<dbReference type="PANTHER" id="PTHR47723">
    <property type="entry name" value="OS05G0353850 PROTEIN"/>
    <property type="match status" value="1"/>
</dbReference>
<dbReference type="SUPFAM" id="SSF53098">
    <property type="entry name" value="Ribonuclease H-like"/>
    <property type="match status" value="1"/>
</dbReference>
<dbReference type="InterPro" id="IPR002156">
    <property type="entry name" value="RNaseH_domain"/>
</dbReference>
<gene>
    <name evidence="2" type="ORF">Goari_015465</name>
</gene>
<reference evidence="2 3" key="1">
    <citation type="journal article" date="2019" name="Genome Biol. Evol.">
        <title>Insights into the evolution of the New World diploid cottons (Gossypium, subgenus Houzingenia) based on genome sequencing.</title>
        <authorList>
            <person name="Grover C.E."/>
            <person name="Arick M.A. 2nd"/>
            <person name="Thrash A."/>
            <person name="Conover J.L."/>
            <person name="Sanders W.S."/>
            <person name="Peterson D.G."/>
            <person name="Frelichowski J.E."/>
            <person name="Scheffler J.A."/>
            <person name="Scheffler B.E."/>
            <person name="Wendel J.F."/>
        </authorList>
    </citation>
    <scope>NUCLEOTIDE SEQUENCE [LARGE SCALE GENOMIC DNA]</scope>
    <source>
        <strain evidence="2">185</strain>
        <tissue evidence="2">Leaf</tissue>
    </source>
</reference>
<dbReference type="CDD" id="cd06222">
    <property type="entry name" value="RNase_H_like"/>
    <property type="match status" value="1"/>
</dbReference>
<dbReference type="EMBL" id="JABFAA010000001">
    <property type="protein sequence ID" value="MBA0673839.1"/>
    <property type="molecule type" value="Genomic_DNA"/>
</dbReference>
<comment type="caution">
    <text evidence="2">The sequence shown here is derived from an EMBL/GenBank/DDBJ whole genome shotgun (WGS) entry which is preliminary data.</text>
</comment>
<evidence type="ECO:0000259" key="1">
    <source>
        <dbReference type="Pfam" id="PF13456"/>
    </source>
</evidence>
<dbReference type="Pfam" id="PF13456">
    <property type="entry name" value="RVT_3"/>
    <property type="match status" value="1"/>
</dbReference>
<evidence type="ECO:0000313" key="2">
    <source>
        <dbReference type="EMBL" id="MBA0673839.1"/>
    </source>
</evidence>
<feature type="domain" description="RNase H type-1" evidence="1">
    <location>
        <begin position="170"/>
        <end position="233"/>
    </location>
</feature>
<dbReference type="AlphaFoldDB" id="A0A7J8WGT8"/>
<sequence>MWKNRLLTNVERTRRHMSNESQCSSCGNVYESEIHAVCDYFFLKFVWRPVVPTHAWVSFFAMPMNDWMLWNLENVGDCGSRVVDWCHFFPIICCLLWKNQNTFVFSNCHSSSQEIIDKGVSWARNYARISYPVFQYSPMVTVAHWSEPFKEFSRLLGKEAIFKIEARAILEGLRQLEVESDNDLLIETIVKGGATNSQIMELRGIHQMVCRGWKVCFRHVPKTHNIVADHMAKVLATRFTKIQVFEVPPISARDLVSSRLF</sequence>
<dbReference type="GO" id="GO:0004523">
    <property type="term" value="F:RNA-DNA hybrid ribonuclease activity"/>
    <property type="evidence" value="ECO:0007669"/>
    <property type="project" value="InterPro"/>
</dbReference>
<organism evidence="2 3">
    <name type="scientific">Gossypium aridum</name>
    <name type="common">American cotton</name>
    <name type="synonym">Erioxylum aridum</name>
    <dbReference type="NCBI Taxonomy" id="34290"/>
    <lineage>
        <taxon>Eukaryota</taxon>
        <taxon>Viridiplantae</taxon>
        <taxon>Streptophyta</taxon>
        <taxon>Embryophyta</taxon>
        <taxon>Tracheophyta</taxon>
        <taxon>Spermatophyta</taxon>
        <taxon>Magnoliopsida</taxon>
        <taxon>eudicotyledons</taxon>
        <taxon>Gunneridae</taxon>
        <taxon>Pentapetalae</taxon>
        <taxon>rosids</taxon>
        <taxon>malvids</taxon>
        <taxon>Malvales</taxon>
        <taxon>Malvaceae</taxon>
        <taxon>Malvoideae</taxon>
        <taxon>Gossypium</taxon>
    </lineage>
</organism>
<proteinExistence type="predicted"/>
<dbReference type="InterPro" id="IPR053151">
    <property type="entry name" value="RNase_H-like"/>
</dbReference>
<protein>
    <recommendedName>
        <fullName evidence="1">RNase H type-1 domain-containing protein</fullName>
    </recommendedName>
</protein>
<dbReference type="PANTHER" id="PTHR47723:SF24">
    <property type="entry name" value="RNASE H TYPE-1 DOMAIN-CONTAINING PROTEIN"/>
    <property type="match status" value="1"/>
</dbReference>
<evidence type="ECO:0000313" key="3">
    <source>
        <dbReference type="Proteomes" id="UP000593577"/>
    </source>
</evidence>
<dbReference type="Proteomes" id="UP000593577">
    <property type="component" value="Unassembled WGS sequence"/>
</dbReference>
<accession>A0A7J8WGT8</accession>
<keyword evidence="3" id="KW-1185">Reference proteome</keyword>
<dbReference type="InterPro" id="IPR012337">
    <property type="entry name" value="RNaseH-like_sf"/>
</dbReference>
<dbReference type="InterPro" id="IPR036397">
    <property type="entry name" value="RNaseH_sf"/>
</dbReference>
<dbReference type="GO" id="GO:0003676">
    <property type="term" value="F:nucleic acid binding"/>
    <property type="evidence" value="ECO:0007669"/>
    <property type="project" value="InterPro"/>
</dbReference>
<dbReference type="Gene3D" id="3.30.420.10">
    <property type="entry name" value="Ribonuclease H-like superfamily/Ribonuclease H"/>
    <property type="match status" value="1"/>
</dbReference>
<name>A0A7J8WGT8_GOSAI</name>